<sequence length="99" mass="10382">MKTLSLLAAGLAASLAFAAPASAQLASTGDVGYGHFYGEFQSGQRAAADRSETVRNDARRVTRTERRAAPQTARDAARFAPATRTTVTPLAYQPVANGL</sequence>
<feature type="signal peptide" evidence="2">
    <location>
        <begin position="1"/>
        <end position="18"/>
    </location>
</feature>
<evidence type="ECO:0000256" key="1">
    <source>
        <dbReference type="SAM" id="MobiDB-lite"/>
    </source>
</evidence>
<proteinExistence type="predicted"/>
<reference evidence="3" key="1">
    <citation type="journal article" date="2015" name="Proc. Natl. Acad. Sci. U.S.A.">
        <title>Bacterial clade with the ribosomal RNA operon on a small plasmid rather than the chromosome.</title>
        <authorList>
            <person name="Anda M."/>
            <person name="Ohtsubo Y."/>
            <person name="Okubo T."/>
            <person name="Sugawara M."/>
            <person name="Nagata Y."/>
            <person name="Tsuda M."/>
            <person name="Minamisawa K."/>
            <person name="Mitsui H."/>
        </authorList>
    </citation>
    <scope>NUCLEOTIDE SEQUENCE</scope>
    <source>
        <strain evidence="3">DSM 21871</strain>
    </source>
</reference>
<accession>A0A0N7KYB6</accession>
<dbReference type="EMBL" id="LC066380">
    <property type="protein sequence ID" value="BAT29265.1"/>
    <property type="molecule type" value="Genomic_DNA"/>
</dbReference>
<evidence type="ECO:0000313" key="3">
    <source>
        <dbReference type="EMBL" id="BAT29265.1"/>
    </source>
</evidence>
<dbReference type="AlphaFoldDB" id="A0A0N7KYB6"/>
<keyword evidence="2" id="KW-0732">Signal</keyword>
<name>A0A0N7KYB6_9HYPH</name>
<feature type="compositionally biased region" description="Basic and acidic residues" evidence="1">
    <location>
        <begin position="47"/>
        <end position="68"/>
    </location>
</feature>
<feature type="region of interest" description="Disordered" evidence="1">
    <location>
        <begin position="47"/>
        <end position="82"/>
    </location>
</feature>
<protein>
    <submittedName>
        <fullName evidence="3">Uncharacterized protein</fullName>
    </submittedName>
</protein>
<evidence type="ECO:0000256" key="2">
    <source>
        <dbReference type="SAM" id="SignalP"/>
    </source>
</evidence>
<organism evidence="3">
    <name type="scientific">Aurantimonas manganoxydans</name>
    <dbReference type="NCBI Taxonomy" id="651183"/>
    <lineage>
        <taxon>Bacteria</taxon>
        <taxon>Pseudomonadati</taxon>
        <taxon>Pseudomonadota</taxon>
        <taxon>Alphaproteobacteria</taxon>
        <taxon>Hyphomicrobiales</taxon>
        <taxon>Aurantimonadaceae</taxon>
        <taxon>Aurantimonas</taxon>
    </lineage>
</organism>
<feature type="chain" id="PRO_5006014985" evidence="2">
    <location>
        <begin position="19"/>
        <end position="99"/>
    </location>
</feature>